<feature type="domain" description="Nuclear receptor" evidence="11">
    <location>
        <begin position="571"/>
        <end position="646"/>
    </location>
</feature>
<feature type="compositionally biased region" description="Polar residues" evidence="10">
    <location>
        <begin position="773"/>
        <end position="783"/>
    </location>
</feature>
<dbReference type="CDD" id="cd06916">
    <property type="entry name" value="NR_DBD_like"/>
    <property type="match status" value="1"/>
</dbReference>
<dbReference type="VEuPathDB" id="VectorBase:BGLB018546"/>
<dbReference type="RefSeq" id="XP_013066848.2">
    <property type="nucleotide sequence ID" value="XM_013211394.2"/>
</dbReference>
<dbReference type="PANTHER" id="PTHR24082">
    <property type="entry name" value="NUCLEAR HORMONE RECEPTOR"/>
    <property type="match status" value="1"/>
</dbReference>
<evidence type="ECO:0008006" key="15">
    <source>
        <dbReference type="Google" id="ProtNLM"/>
    </source>
</evidence>
<feature type="region of interest" description="Disordered" evidence="10">
    <location>
        <begin position="339"/>
        <end position="390"/>
    </location>
</feature>
<dbReference type="PROSITE" id="PS51030">
    <property type="entry name" value="NUCLEAR_REC_DBD_2"/>
    <property type="match status" value="1"/>
</dbReference>
<feature type="region of interest" description="Disordered" evidence="10">
    <location>
        <begin position="504"/>
        <end position="541"/>
    </location>
</feature>
<feature type="domain" description="NR LBD" evidence="12">
    <location>
        <begin position="914"/>
        <end position="1134"/>
    </location>
</feature>
<feature type="compositionally biased region" description="Basic and acidic residues" evidence="10">
    <location>
        <begin position="355"/>
        <end position="379"/>
    </location>
</feature>
<dbReference type="PANTHER" id="PTHR24082:SF506">
    <property type="entry name" value="NR LBD DOMAIN-CONTAINING PROTEIN"/>
    <property type="match status" value="1"/>
</dbReference>
<evidence type="ECO:0000256" key="1">
    <source>
        <dbReference type="ARBA" id="ARBA00005993"/>
    </source>
</evidence>
<evidence type="ECO:0000313" key="13">
    <source>
        <dbReference type="EnsemblMetazoa" id="BGLB018546-PA"/>
    </source>
</evidence>
<protein>
    <recommendedName>
        <fullName evidence="15">Nuclear receptor domain-containing protein</fullName>
    </recommendedName>
</protein>
<comment type="similarity">
    <text evidence="1">Belongs to the nuclear hormone receptor family.</text>
</comment>
<evidence type="ECO:0000256" key="6">
    <source>
        <dbReference type="ARBA" id="ARBA00023125"/>
    </source>
</evidence>
<evidence type="ECO:0000259" key="11">
    <source>
        <dbReference type="PROSITE" id="PS51030"/>
    </source>
</evidence>
<accession>A0A2C9KF06</accession>
<dbReference type="SMART" id="SM00399">
    <property type="entry name" value="ZnF_C4"/>
    <property type="match status" value="1"/>
</dbReference>
<dbReference type="InterPro" id="IPR001628">
    <property type="entry name" value="Znf_hrmn_rcpt"/>
</dbReference>
<dbReference type="SUPFAM" id="SSF57716">
    <property type="entry name" value="Glucocorticoid receptor-like (DNA-binding domain)"/>
    <property type="match status" value="1"/>
</dbReference>
<dbReference type="PROSITE" id="PS00031">
    <property type="entry name" value="NUCLEAR_REC_DBD_1"/>
    <property type="match status" value="1"/>
</dbReference>
<dbReference type="OrthoDB" id="6160808at2759"/>
<organism evidence="13 14">
    <name type="scientific">Biomphalaria glabrata</name>
    <name type="common">Bloodfluke planorb</name>
    <name type="synonym">Freshwater snail</name>
    <dbReference type="NCBI Taxonomy" id="6526"/>
    <lineage>
        <taxon>Eukaryota</taxon>
        <taxon>Metazoa</taxon>
        <taxon>Spiralia</taxon>
        <taxon>Lophotrochozoa</taxon>
        <taxon>Mollusca</taxon>
        <taxon>Gastropoda</taxon>
        <taxon>Heterobranchia</taxon>
        <taxon>Euthyneura</taxon>
        <taxon>Panpulmonata</taxon>
        <taxon>Hygrophila</taxon>
        <taxon>Lymnaeoidea</taxon>
        <taxon>Planorbidae</taxon>
        <taxon>Biomphalaria</taxon>
    </lineage>
</organism>
<evidence type="ECO:0000313" key="14">
    <source>
        <dbReference type="Proteomes" id="UP000076420"/>
    </source>
</evidence>
<evidence type="ECO:0000256" key="7">
    <source>
        <dbReference type="ARBA" id="ARBA00023163"/>
    </source>
</evidence>
<evidence type="ECO:0000256" key="4">
    <source>
        <dbReference type="ARBA" id="ARBA00022833"/>
    </source>
</evidence>
<keyword evidence="3" id="KW-0863">Zinc-finger</keyword>
<feature type="region of interest" description="Disordered" evidence="10">
    <location>
        <begin position="405"/>
        <end position="464"/>
    </location>
</feature>
<keyword evidence="2" id="KW-0479">Metal-binding</keyword>
<dbReference type="InterPro" id="IPR000536">
    <property type="entry name" value="Nucl_hrmn_rcpt_lig-bd"/>
</dbReference>
<dbReference type="InterPro" id="IPR035500">
    <property type="entry name" value="NHR-like_dom_sf"/>
</dbReference>
<evidence type="ECO:0000256" key="8">
    <source>
        <dbReference type="ARBA" id="ARBA00023170"/>
    </source>
</evidence>
<name>A0A2C9KF06_BIOGL</name>
<gene>
    <name evidence="13" type="primary">106055207</name>
</gene>
<dbReference type="Proteomes" id="UP000076420">
    <property type="component" value="Unassembled WGS sequence"/>
</dbReference>
<evidence type="ECO:0000259" key="12">
    <source>
        <dbReference type="PROSITE" id="PS51843"/>
    </source>
</evidence>
<dbReference type="InterPro" id="IPR050234">
    <property type="entry name" value="Nuclear_hormone_rcpt_NR1"/>
</dbReference>
<dbReference type="STRING" id="6526.A0A2C9KF06"/>
<keyword evidence="4" id="KW-0862">Zinc</keyword>
<dbReference type="SMART" id="SM00430">
    <property type="entry name" value="HOLI"/>
    <property type="match status" value="1"/>
</dbReference>
<keyword evidence="6" id="KW-0238">DNA-binding</keyword>
<dbReference type="Gene3D" id="3.30.50.10">
    <property type="entry name" value="Erythroid Transcription Factor GATA-1, subunit A"/>
    <property type="match status" value="1"/>
</dbReference>
<keyword evidence="9" id="KW-0539">Nucleus</keyword>
<dbReference type="Gene3D" id="1.10.565.10">
    <property type="entry name" value="Retinoid X Receptor"/>
    <property type="match status" value="1"/>
</dbReference>
<dbReference type="FunFam" id="3.30.50.10:FF:000030">
    <property type="entry name" value="Nuclear Hormone Receptor family"/>
    <property type="match status" value="1"/>
</dbReference>
<dbReference type="PRINTS" id="PR00398">
    <property type="entry name" value="STRDHORMONER"/>
</dbReference>
<evidence type="ECO:0000256" key="9">
    <source>
        <dbReference type="ARBA" id="ARBA00023242"/>
    </source>
</evidence>
<reference evidence="13" key="1">
    <citation type="submission" date="2020-05" db="UniProtKB">
        <authorList>
            <consortium name="EnsemblMetazoa"/>
        </authorList>
    </citation>
    <scope>IDENTIFICATION</scope>
    <source>
        <strain evidence="13">BB02</strain>
    </source>
</reference>
<feature type="compositionally biased region" description="Polar residues" evidence="10">
    <location>
        <begin position="405"/>
        <end position="444"/>
    </location>
</feature>
<dbReference type="SUPFAM" id="SSF48508">
    <property type="entry name" value="Nuclear receptor ligand-binding domain"/>
    <property type="match status" value="1"/>
</dbReference>
<feature type="compositionally biased region" description="Basic and acidic residues" evidence="10">
    <location>
        <begin position="509"/>
        <end position="529"/>
    </location>
</feature>
<feature type="region of interest" description="Disordered" evidence="10">
    <location>
        <begin position="755"/>
        <end position="786"/>
    </location>
</feature>
<dbReference type="GO" id="GO:0008270">
    <property type="term" value="F:zinc ion binding"/>
    <property type="evidence" value="ECO:0007669"/>
    <property type="project" value="UniProtKB-KW"/>
</dbReference>
<dbReference type="PRINTS" id="PR00047">
    <property type="entry name" value="STROIDFINGER"/>
</dbReference>
<dbReference type="VEuPathDB" id="VectorBase:BGLAX_034264"/>
<dbReference type="EnsemblMetazoa" id="BGLB018546-RA">
    <property type="protein sequence ID" value="BGLB018546-PA"/>
    <property type="gene ID" value="BGLB018546"/>
</dbReference>
<sequence length="1134" mass="128205">MTSSRNLEMTPYSVYQSQDKDMCCPADDPRSYLDHDTSTSYVIALTNATTEPTFMACLDAAEDERPCYIQQDRSSEPDTLNDCECFDVHGGWIHRTATDKMHYFQEPEYNECENTDREFQNEQLVEEGIQNHKGNMAEEMYHTKEYYVMGGETSVKSMIRTGEQNYLHEDGLESYNADRGIQRIISIRNNYVPKDFKRSFQIGVLRSSRPDINESLEHNCSSDIYDTREKAGKVYTNLDDQGSEIRTVNNCISRNYTIDIKVRKGSAVKNGVNCSSGGGYEFENYNRRGGLGMGDGVCQQWNLASLSPEENREKASPALFYQNRENAASVSLQWNQEKAAPQWSRENRASTSPHWIRDDIKPTSPQFRRENMTDERENQESDINPIRHWTTQSRPIISLRPHWQQGNAATASSHLTEENGASSSNVSRRNMKTSSPQRIQQNVNSERHESKSSNQSMSSSRSKHDLIHTLRNSGKHVEATLLNKSNPTERDTVQMTSNDLLMSSTESSMDEHQLTSCNDDSKSTQEIKKNSSNGSGKNHVRADCPKVDVDEIIVEAVETKSKDNLTSNLILPPCRICGAKASGFHYGVNSCEACKGFFRRALKRPMVFHCTKNSTCDVKGNKRSSCRFCRYKRCLKLGMSKDAIKTGRYSHKKRTRDTIEVKMLQQEQNVVTDSSDMDALLKSLFSADDNLLKSSATATEDVLLDKQMAYLRYYKSQNSSHEEHQMDISMELAQEKDKNNRDIVSHKFRLSKRMEPSNDVSCTQVTGDHKRITTSPNNLSGSLPGNLPRSIPANIPGSPIKKTTVNNRNVFSDVLSLDKTNFHGNYYSQINFPVKNVSQTSINDCQEESSNSSVNLINCNLGFAYRGKLTSRNENFSLACSNHKLENTDSDVDNGSRSATKRTRVVERGVALIASHCKRRKSTPADSLVNDDRTQAHVSEESKTAVIARAEKWVMGYIKFARSLPGFSSLPSEDQANLLRHAWDEVWLLEAHRGYNIDLEVATMPSGKCFHVTEMEKGWGKNYARLAFSMAEIIKKHNLSLEIISLLKAISIVSPDRCELKARREVEHLHWTVVTYLLHYLDTKHSEDHKLLPRLVAILTSLREISETAQSGKDAGSADDILTSAMLTNMFAPF</sequence>
<dbReference type="InterPro" id="IPR001723">
    <property type="entry name" value="Nuclear_hrmn_rcpt"/>
</dbReference>
<keyword evidence="5" id="KW-0805">Transcription regulation</keyword>
<evidence type="ECO:0000256" key="3">
    <source>
        <dbReference type="ARBA" id="ARBA00022771"/>
    </source>
</evidence>
<dbReference type="Pfam" id="PF00104">
    <property type="entry name" value="Hormone_recep"/>
    <property type="match status" value="1"/>
</dbReference>
<evidence type="ECO:0000256" key="2">
    <source>
        <dbReference type="ARBA" id="ARBA00022723"/>
    </source>
</evidence>
<evidence type="ECO:0000256" key="10">
    <source>
        <dbReference type="SAM" id="MobiDB-lite"/>
    </source>
</evidence>
<dbReference type="PROSITE" id="PS51843">
    <property type="entry name" value="NR_LBD"/>
    <property type="match status" value="1"/>
</dbReference>
<dbReference type="Pfam" id="PF00105">
    <property type="entry name" value="zf-C4"/>
    <property type="match status" value="1"/>
</dbReference>
<evidence type="ECO:0000256" key="5">
    <source>
        <dbReference type="ARBA" id="ARBA00023015"/>
    </source>
</evidence>
<dbReference type="KEGG" id="bgt:106055207"/>
<keyword evidence="8" id="KW-0675">Receptor</keyword>
<keyword evidence="7" id="KW-0804">Transcription</keyword>
<dbReference type="InterPro" id="IPR013088">
    <property type="entry name" value="Znf_NHR/GATA"/>
</dbReference>
<dbReference type="AlphaFoldDB" id="A0A2C9KF06"/>
<proteinExistence type="inferred from homology"/>
<dbReference type="GO" id="GO:0043565">
    <property type="term" value="F:sequence-specific DNA binding"/>
    <property type="evidence" value="ECO:0007669"/>
    <property type="project" value="InterPro"/>
</dbReference>
<dbReference type="GO" id="GO:0003700">
    <property type="term" value="F:DNA-binding transcription factor activity"/>
    <property type="evidence" value="ECO:0007669"/>
    <property type="project" value="InterPro"/>
</dbReference>